<keyword evidence="8" id="KW-1185">Reference proteome</keyword>
<evidence type="ECO:0000256" key="6">
    <source>
        <dbReference type="ARBA" id="ARBA00037847"/>
    </source>
</evidence>
<proteinExistence type="predicted"/>
<dbReference type="EMBL" id="MDYN01000011">
    <property type="protein sequence ID" value="OQD84925.1"/>
    <property type="molecule type" value="Genomic_DNA"/>
</dbReference>
<dbReference type="PANTHER" id="PTHR12265">
    <property type="entry name" value="TRANSMEMBRANE PROTEIN 53"/>
    <property type="match status" value="1"/>
</dbReference>
<evidence type="ECO:0000256" key="5">
    <source>
        <dbReference type="ARBA" id="ARBA00023242"/>
    </source>
</evidence>
<dbReference type="GO" id="GO:0031965">
    <property type="term" value="C:nuclear membrane"/>
    <property type="evidence" value="ECO:0007669"/>
    <property type="project" value="UniProtKB-SubCell"/>
</dbReference>
<dbReference type="AlphaFoldDB" id="A0A1V6Q6S0"/>
<evidence type="ECO:0000256" key="4">
    <source>
        <dbReference type="ARBA" id="ARBA00023136"/>
    </source>
</evidence>
<accession>A0A1V6Q6S0</accession>
<reference evidence="8" key="1">
    <citation type="journal article" date="2017" name="Nat. Microbiol.">
        <title>Global analysis of biosynthetic gene clusters reveals vast potential of secondary metabolite production in Penicillium species.</title>
        <authorList>
            <person name="Nielsen J.C."/>
            <person name="Grijseels S."/>
            <person name="Prigent S."/>
            <person name="Ji B."/>
            <person name="Dainat J."/>
            <person name="Nielsen K.F."/>
            <person name="Frisvad J.C."/>
            <person name="Workman M."/>
            <person name="Nielsen J."/>
        </authorList>
    </citation>
    <scope>NUCLEOTIDE SEQUENCE [LARGE SCALE GENOMIC DNA]</scope>
    <source>
        <strain evidence="8">IBT 31811</strain>
    </source>
</reference>
<comment type="subcellular location">
    <subcellularLocation>
        <location evidence="6">Endomembrane system</location>
        <topology evidence="6">Single-pass membrane protein</topology>
    </subcellularLocation>
    <subcellularLocation>
        <location evidence="1">Nucleus membrane</location>
    </subcellularLocation>
</comment>
<dbReference type="Pfam" id="PF05705">
    <property type="entry name" value="DUF829"/>
    <property type="match status" value="1"/>
</dbReference>
<dbReference type="Proteomes" id="UP000191672">
    <property type="component" value="Unassembled WGS sequence"/>
</dbReference>
<keyword evidence="5" id="KW-0539">Nucleus</keyword>
<evidence type="ECO:0000256" key="3">
    <source>
        <dbReference type="ARBA" id="ARBA00022989"/>
    </source>
</evidence>
<gene>
    <name evidence="7" type="ORF">PENANT_c011G05172</name>
</gene>
<sequence length="305" mass="33731">MASSKSECESLQLVSENIYLCEPQGSADGQHEGDRASAPSIVILCTWNGGATPRRINKYITQYHQIYPGTNILVITTTVPNTAFWPLRVVRSRLQPTCQVIQRILAKSTNPSTLLHFFSHGGGSMAAQLSLAMQEGADQGALFLSSLSGVIFDCCPGADSFEQTYGAAKLSMGADVLSQIFTKTLLYPSIAVINKLQSSGVLRSVRDLRGVLNDPSIFGAQIRRLYIYTKEDTMVGWTEVQKHVEEARCRSYHVDQVLFEHGMHCSLMMEDSARYWSAVQKFWIGDDTADPGISSPEELKIRSRL</sequence>
<evidence type="ECO:0000313" key="7">
    <source>
        <dbReference type="EMBL" id="OQD84925.1"/>
    </source>
</evidence>
<keyword evidence="3" id="KW-1133">Transmembrane helix</keyword>
<name>A0A1V6Q6S0_9EURO</name>
<evidence type="ECO:0000313" key="8">
    <source>
        <dbReference type="Proteomes" id="UP000191672"/>
    </source>
</evidence>
<dbReference type="PANTHER" id="PTHR12265:SF30">
    <property type="entry name" value="TRANSMEMBRANE PROTEIN 53"/>
    <property type="match status" value="1"/>
</dbReference>
<protein>
    <submittedName>
        <fullName evidence="7">Uncharacterized protein</fullName>
    </submittedName>
</protein>
<keyword evidence="4" id="KW-0472">Membrane</keyword>
<organism evidence="7 8">
    <name type="scientific">Penicillium antarcticum</name>
    <dbReference type="NCBI Taxonomy" id="416450"/>
    <lineage>
        <taxon>Eukaryota</taxon>
        <taxon>Fungi</taxon>
        <taxon>Dikarya</taxon>
        <taxon>Ascomycota</taxon>
        <taxon>Pezizomycotina</taxon>
        <taxon>Eurotiomycetes</taxon>
        <taxon>Eurotiomycetidae</taxon>
        <taxon>Eurotiales</taxon>
        <taxon>Aspergillaceae</taxon>
        <taxon>Penicillium</taxon>
    </lineage>
</organism>
<evidence type="ECO:0000256" key="1">
    <source>
        <dbReference type="ARBA" id="ARBA00004126"/>
    </source>
</evidence>
<evidence type="ECO:0000256" key="2">
    <source>
        <dbReference type="ARBA" id="ARBA00022692"/>
    </source>
</evidence>
<dbReference type="InterPro" id="IPR008547">
    <property type="entry name" value="DUF829_TMEM53"/>
</dbReference>
<keyword evidence="2" id="KW-0812">Transmembrane</keyword>
<comment type="caution">
    <text evidence="7">The sequence shown here is derived from an EMBL/GenBank/DDBJ whole genome shotgun (WGS) entry which is preliminary data.</text>
</comment>